<dbReference type="GO" id="GO:0008800">
    <property type="term" value="F:beta-lactamase activity"/>
    <property type="evidence" value="ECO:0007669"/>
    <property type="project" value="InterPro"/>
</dbReference>
<dbReference type="Proteomes" id="UP000236379">
    <property type="component" value="Unassembled WGS sequence"/>
</dbReference>
<dbReference type="PANTHER" id="PTHR35333">
    <property type="entry name" value="BETA-LACTAMASE"/>
    <property type="match status" value="1"/>
</dbReference>
<name>A0A2K3UYZ9_9DEIO</name>
<dbReference type="InterPro" id="IPR012338">
    <property type="entry name" value="Beta-lactam/transpept-like"/>
</dbReference>
<dbReference type="SUPFAM" id="SSF56601">
    <property type="entry name" value="beta-lactamase/transpeptidase-like"/>
    <property type="match status" value="1"/>
</dbReference>
<dbReference type="AlphaFoldDB" id="A0A2K3UYZ9"/>
<dbReference type="PANTHER" id="PTHR35333:SF5">
    <property type="entry name" value="CONSERVED LIPOPROTEIN LPQF-RELATED"/>
    <property type="match status" value="1"/>
</dbReference>
<evidence type="ECO:0000259" key="1">
    <source>
        <dbReference type="Pfam" id="PF13354"/>
    </source>
</evidence>
<dbReference type="EMBL" id="PPPD01000001">
    <property type="protein sequence ID" value="PNY81751.1"/>
    <property type="molecule type" value="Genomic_DNA"/>
</dbReference>
<protein>
    <recommendedName>
        <fullName evidence="1">Beta-lactamase class A catalytic domain-containing protein</fullName>
    </recommendedName>
</protein>
<evidence type="ECO:0000313" key="3">
    <source>
        <dbReference type="Proteomes" id="UP000236379"/>
    </source>
</evidence>
<accession>A0A2K3UYZ9</accession>
<evidence type="ECO:0000313" key="2">
    <source>
        <dbReference type="EMBL" id="PNY81751.1"/>
    </source>
</evidence>
<sequence length="247" mass="26709">MAFCVHELGTGMIRAQRADEVVPTASTYKLPLLLHIALLVEEGALSWAQPFTLEDRHKSWGSGVLRDLSVGLTFPLRDLCHLMTALSDNTATDLLLDTLGLDGVNRRLAGLGFEQTRLLPQHAAPGAGGRPPLAVGVTTPAEMARLLRGIVLHELCSSASSSVILGMLGAQHDRSMIPRFLQPDWIYSGKTGSNEDLRADVGIVTDPQGRSFVLALYCQHPTTFDWSVESPGTLTLAHLARRLLTSP</sequence>
<dbReference type="Gene3D" id="3.40.710.10">
    <property type="entry name" value="DD-peptidase/beta-lactamase superfamily"/>
    <property type="match status" value="1"/>
</dbReference>
<dbReference type="GO" id="GO:0046677">
    <property type="term" value="P:response to antibiotic"/>
    <property type="evidence" value="ECO:0007669"/>
    <property type="project" value="InterPro"/>
</dbReference>
<gene>
    <name evidence="2" type="ORF">CVO96_10515</name>
</gene>
<keyword evidence="3" id="KW-1185">Reference proteome</keyword>
<reference evidence="2 3" key="1">
    <citation type="submission" date="2018-01" db="EMBL/GenBank/DDBJ databases">
        <title>Deinococcus koreensis sp. nov., a radiation-resistant bacterium isolated from river water.</title>
        <authorList>
            <person name="Choi A."/>
        </authorList>
    </citation>
    <scope>NUCLEOTIDE SEQUENCE [LARGE SCALE GENOMIC DNA]</scope>
    <source>
        <strain evidence="2 3">SJW1-2</strain>
    </source>
</reference>
<proteinExistence type="predicted"/>
<comment type="caution">
    <text evidence="2">The sequence shown here is derived from an EMBL/GenBank/DDBJ whole genome shotgun (WGS) entry which is preliminary data.</text>
</comment>
<dbReference type="InterPro" id="IPR045155">
    <property type="entry name" value="Beta-lactam_cat"/>
</dbReference>
<feature type="domain" description="Beta-lactamase class A catalytic" evidence="1">
    <location>
        <begin position="3"/>
        <end position="216"/>
    </location>
</feature>
<dbReference type="InterPro" id="IPR000871">
    <property type="entry name" value="Beta-lactam_class-A"/>
</dbReference>
<dbReference type="GO" id="GO:0030655">
    <property type="term" value="P:beta-lactam antibiotic catabolic process"/>
    <property type="evidence" value="ECO:0007669"/>
    <property type="project" value="InterPro"/>
</dbReference>
<dbReference type="Pfam" id="PF13354">
    <property type="entry name" value="Beta-lactamase2"/>
    <property type="match status" value="1"/>
</dbReference>
<organism evidence="2 3">
    <name type="scientific">Deinococcus koreensis</name>
    <dbReference type="NCBI Taxonomy" id="2054903"/>
    <lineage>
        <taxon>Bacteria</taxon>
        <taxon>Thermotogati</taxon>
        <taxon>Deinococcota</taxon>
        <taxon>Deinococci</taxon>
        <taxon>Deinococcales</taxon>
        <taxon>Deinococcaceae</taxon>
        <taxon>Deinococcus</taxon>
    </lineage>
</organism>